<evidence type="ECO:0000313" key="3">
    <source>
        <dbReference type="EMBL" id="EGT50518.1"/>
    </source>
</evidence>
<dbReference type="HOGENOM" id="CLU_044397_2_0_1"/>
<dbReference type="PANTHER" id="PTHR21503:SF8">
    <property type="entry name" value="F-BOX ASSOCIATED DOMAIN-CONTAINING PROTEIN-RELATED"/>
    <property type="match status" value="1"/>
</dbReference>
<accession>G0PBL6</accession>
<evidence type="ECO:0000313" key="4">
    <source>
        <dbReference type="Proteomes" id="UP000008068"/>
    </source>
</evidence>
<feature type="domain" description="Sdz-33 F-box" evidence="2">
    <location>
        <begin position="172"/>
        <end position="228"/>
    </location>
</feature>
<dbReference type="Proteomes" id="UP000008068">
    <property type="component" value="Unassembled WGS sequence"/>
</dbReference>
<protein>
    <recommendedName>
        <fullName evidence="2">Sdz-33 F-box domain-containing protein</fullName>
    </recommendedName>
</protein>
<dbReference type="PANTHER" id="PTHR21503">
    <property type="entry name" value="F-BOX-CONTAINING HYPOTHETICAL PROTEIN C.ELEGANS"/>
    <property type="match status" value="1"/>
</dbReference>
<evidence type="ECO:0000256" key="1">
    <source>
        <dbReference type="SAM" id="Coils"/>
    </source>
</evidence>
<sequence>MENVVKMMRKKTKLTGFVVLSDKHVVLKYVDESEHCIEFCDTMEYFFERKDFIERSNIFDKETTCFCFWEMKKWMGPNISDNSCSKVLDRLTQISPFRSLDLEVDASNLTESFGTTLMTLTSELKRFSSIDLKGNIDLKHLNVIMDSADKRSEFGVLDFEFPLNFHHDKAFHFYTIYYGDARWVRTRHLCSLRNSRNVTLRNLMLTPKDINCFIKYWINSEYDMFKSMRLLEYSTDVDIRTVLKDVVALETFLFERKFYLISAKYPTSRKYSVLGIGFGYDTLSLLALTPREAYSRHPAEPPLKEYKVLRYLNEKTELEKELEKVEGDQDGMEERVQNLVKKYQDLVEEFKFSSIQPTLDLSLVFKIV</sequence>
<gene>
    <name evidence="3" type="ORF">CAEBREN_04930</name>
</gene>
<reference evidence="4" key="1">
    <citation type="submission" date="2011-07" db="EMBL/GenBank/DDBJ databases">
        <authorList>
            <consortium name="Caenorhabditis brenneri Sequencing and Analysis Consortium"/>
            <person name="Wilson R.K."/>
        </authorList>
    </citation>
    <scope>NUCLEOTIDE SEQUENCE [LARGE SCALE GENOMIC DNA]</scope>
    <source>
        <strain evidence="4">PB2801</strain>
    </source>
</reference>
<keyword evidence="1" id="KW-0175">Coiled coil</keyword>
<dbReference type="InParanoid" id="G0PBL6"/>
<organism evidence="4">
    <name type="scientific">Caenorhabditis brenneri</name>
    <name type="common">Nematode worm</name>
    <dbReference type="NCBI Taxonomy" id="135651"/>
    <lineage>
        <taxon>Eukaryota</taxon>
        <taxon>Metazoa</taxon>
        <taxon>Ecdysozoa</taxon>
        <taxon>Nematoda</taxon>
        <taxon>Chromadorea</taxon>
        <taxon>Rhabditida</taxon>
        <taxon>Rhabditina</taxon>
        <taxon>Rhabditomorpha</taxon>
        <taxon>Rhabditoidea</taxon>
        <taxon>Rhabditidae</taxon>
        <taxon>Peloderinae</taxon>
        <taxon>Caenorhabditis</taxon>
    </lineage>
</organism>
<evidence type="ECO:0000259" key="2">
    <source>
        <dbReference type="Pfam" id="PF07735"/>
    </source>
</evidence>
<proteinExistence type="predicted"/>
<name>G0PBL6_CAEBE</name>
<dbReference type="InterPro" id="IPR012885">
    <property type="entry name" value="F-box_Sdz-33"/>
</dbReference>
<feature type="coiled-coil region" evidence="1">
    <location>
        <begin position="308"/>
        <end position="349"/>
    </location>
</feature>
<dbReference type="AlphaFoldDB" id="G0PBL6"/>
<dbReference type="Pfam" id="PF07735">
    <property type="entry name" value="FBA_2"/>
    <property type="match status" value="1"/>
</dbReference>
<dbReference type="EMBL" id="GL380214">
    <property type="protein sequence ID" value="EGT50518.1"/>
    <property type="molecule type" value="Genomic_DNA"/>
</dbReference>
<keyword evidence="4" id="KW-1185">Reference proteome</keyword>